<evidence type="ECO:0000256" key="1">
    <source>
        <dbReference type="SAM" id="MobiDB-lite"/>
    </source>
</evidence>
<name>A0A1A9VSG5_GLOAU</name>
<dbReference type="EnsemblMetazoa" id="GAUT046009-RA">
    <property type="protein sequence ID" value="GAUT046009-PA"/>
    <property type="gene ID" value="GAUT046009"/>
</dbReference>
<dbReference type="Proteomes" id="UP000078200">
    <property type="component" value="Unassembled WGS sequence"/>
</dbReference>
<feature type="compositionally biased region" description="Polar residues" evidence="1">
    <location>
        <begin position="51"/>
        <end position="74"/>
    </location>
</feature>
<protein>
    <submittedName>
        <fullName evidence="2">Uncharacterized protein</fullName>
    </submittedName>
</protein>
<proteinExistence type="predicted"/>
<feature type="region of interest" description="Disordered" evidence="1">
    <location>
        <begin position="47"/>
        <end position="88"/>
    </location>
</feature>
<evidence type="ECO:0000313" key="3">
    <source>
        <dbReference type="Proteomes" id="UP000078200"/>
    </source>
</evidence>
<accession>A0A1A9VSG5</accession>
<sequence>MRYYDDDDDHDDDVFRNSNNCSALVTLNDCKRYEAPNPREMAGFADMEPPTKNNSMSGQPSTASGWPKSQNAIASQPPGPTPDSISNCGVLMAPADTMTSRRAIILYDLPSVCTSTPSSHRCPIQPSGRSHDDYLVYTSYNLEQKSRPLPCLGANYSDYYSWPNKPVETVGLLQGIRSSPAELAEENLKNWQEIAIIIPTLFPYVG</sequence>
<evidence type="ECO:0000313" key="2">
    <source>
        <dbReference type="EnsemblMetazoa" id="GAUT046009-PA"/>
    </source>
</evidence>
<keyword evidence="3" id="KW-1185">Reference proteome</keyword>
<organism evidence="2 3">
    <name type="scientific">Glossina austeni</name>
    <name type="common">Savannah tsetse fly</name>
    <dbReference type="NCBI Taxonomy" id="7395"/>
    <lineage>
        <taxon>Eukaryota</taxon>
        <taxon>Metazoa</taxon>
        <taxon>Ecdysozoa</taxon>
        <taxon>Arthropoda</taxon>
        <taxon>Hexapoda</taxon>
        <taxon>Insecta</taxon>
        <taxon>Pterygota</taxon>
        <taxon>Neoptera</taxon>
        <taxon>Endopterygota</taxon>
        <taxon>Diptera</taxon>
        <taxon>Brachycera</taxon>
        <taxon>Muscomorpha</taxon>
        <taxon>Hippoboscoidea</taxon>
        <taxon>Glossinidae</taxon>
        <taxon>Glossina</taxon>
    </lineage>
</organism>
<dbReference type="AlphaFoldDB" id="A0A1A9VSG5"/>
<dbReference type="VEuPathDB" id="VectorBase:GAUT046009"/>
<reference evidence="2" key="1">
    <citation type="submission" date="2020-05" db="UniProtKB">
        <authorList>
            <consortium name="EnsemblMetazoa"/>
        </authorList>
    </citation>
    <scope>IDENTIFICATION</scope>
    <source>
        <strain evidence="2">TTRI</strain>
    </source>
</reference>